<name>A0A8H4AEK0_GIGMA</name>
<gene>
    <name evidence="1" type="ORF">F8M41_022750</name>
</gene>
<evidence type="ECO:0000313" key="1">
    <source>
        <dbReference type="EMBL" id="KAF0485823.1"/>
    </source>
</evidence>
<dbReference type="AlphaFoldDB" id="A0A8H4AEK0"/>
<reference evidence="1 2" key="1">
    <citation type="journal article" date="2019" name="Environ. Microbiol.">
        <title>At the nexus of three kingdoms: the genome of the mycorrhizal fungus Gigaspora margarita provides insights into plant, endobacterial and fungal interactions.</title>
        <authorList>
            <person name="Venice F."/>
            <person name="Ghignone S."/>
            <person name="Salvioli di Fossalunga A."/>
            <person name="Amselem J."/>
            <person name="Novero M."/>
            <person name="Xianan X."/>
            <person name="Sedzielewska Toro K."/>
            <person name="Morin E."/>
            <person name="Lipzen A."/>
            <person name="Grigoriev I.V."/>
            <person name="Henrissat B."/>
            <person name="Martin F.M."/>
            <person name="Bonfante P."/>
        </authorList>
    </citation>
    <scope>NUCLEOTIDE SEQUENCE [LARGE SCALE GENOMIC DNA]</scope>
    <source>
        <strain evidence="1 2">BEG34</strain>
    </source>
</reference>
<evidence type="ECO:0000313" key="2">
    <source>
        <dbReference type="Proteomes" id="UP000439903"/>
    </source>
</evidence>
<dbReference type="Proteomes" id="UP000439903">
    <property type="component" value="Unassembled WGS sequence"/>
</dbReference>
<sequence length="111" mass="12866">MATNPIPQNILYFLPSSDEIMRRQGFTYFLAEPAYDLSRESGNLAERASIRELEQQDLEKLTVFSTDSFTTTLLHVLFPEDIESRPNPITLKTWIELTNRIKNKIKICCNL</sequence>
<proteinExistence type="predicted"/>
<protein>
    <submittedName>
        <fullName evidence="1">Uncharacterized protein</fullName>
    </submittedName>
</protein>
<dbReference type="EMBL" id="WTPW01000716">
    <property type="protein sequence ID" value="KAF0485823.1"/>
    <property type="molecule type" value="Genomic_DNA"/>
</dbReference>
<accession>A0A8H4AEK0</accession>
<keyword evidence="2" id="KW-1185">Reference proteome</keyword>
<comment type="caution">
    <text evidence="1">The sequence shown here is derived from an EMBL/GenBank/DDBJ whole genome shotgun (WGS) entry which is preliminary data.</text>
</comment>
<organism evidence="1 2">
    <name type="scientific">Gigaspora margarita</name>
    <dbReference type="NCBI Taxonomy" id="4874"/>
    <lineage>
        <taxon>Eukaryota</taxon>
        <taxon>Fungi</taxon>
        <taxon>Fungi incertae sedis</taxon>
        <taxon>Mucoromycota</taxon>
        <taxon>Glomeromycotina</taxon>
        <taxon>Glomeromycetes</taxon>
        <taxon>Diversisporales</taxon>
        <taxon>Gigasporaceae</taxon>
        <taxon>Gigaspora</taxon>
    </lineage>
</organism>
<dbReference type="OrthoDB" id="2463163at2759"/>